<dbReference type="EMBL" id="CP032412">
    <property type="protein sequence ID" value="AYB41818.1"/>
    <property type="molecule type" value="Genomic_DNA"/>
</dbReference>
<dbReference type="KEGG" id="plw:D5F53_00235"/>
<evidence type="ECO:0000313" key="1">
    <source>
        <dbReference type="EMBL" id="AYB41818.1"/>
    </source>
</evidence>
<protein>
    <submittedName>
        <fullName evidence="1">Uncharacterized protein</fullName>
    </submittedName>
</protein>
<sequence>MIPRIDFQYGQGMINLDEEECFLFGATGLNGNRHGTEEREALFLLEYRQNAFGCLYISYTESLG</sequence>
<dbReference type="Proteomes" id="UP000266552">
    <property type="component" value="Chromosome"/>
</dbReference>
<dbReference type="AlphaFoldDB" id="A0A385TFM7"/>
<keyword evidence="2" id="KW-1185">Reference proteome</keyword>
<organism evidence="1 2">
    <name type="scientific">Paenibacillus lautus</name>
    <name type="common">Bacillus lautus</name>
    <dbReference type="NCBI Taxonomy" id="1401"/>
    <lineage>
        <taxon>Bacteria</taxon>
        <taxon>Bacillati</taxon>
        <taxon>Bacillota</taxon>
        <taxon>Bacilli</taxon>
        <taxon>Bacillales</taxon>
        <taxon>Paenibacillaceae</taxon>
        <taxon>Paenibacillus</taxon>
    </lineage>
</organism>
<accession>A0A385TFM7</accession>
<name>A0A385TFM7_PAELA</name>
<evidence type="ECO:0000313" key="2">
    <source>
        <dbReference type="Proteomes" id="UP000266552"/>
    </source>
</evidence>
<gene>
    <name evidence="1" type="ORF">D5F53_00235</name>
</gene>
<reference evidence="1 2" key="1">
    <citation type="submission" date="2018-09" db="EMBL/GenBank/DDBJ databases">
        <title>Genome Sequence of Paenibacillus lautus Strain E7593-69, Azo Dye-Degrading Bacteria, Isolated from Commercial Tattoo Inks.</title>
        <authorList>
            <person name="Nho S.W."/>
            <person name="Kim S.-J."/>
            <person name="Kweon O."/>
            <person name="Cerniglia C.E."/>
        </authorList>
    </citation>
    <scope>NUCLEOTIDE SEQUENCE [LARGE SCALE GENOMIC DNA]</scope>
    <source>
        <strain evidence="1 2">E7593-69</strain>
    </source>
</reference>
<proteinExistence type="predicted"/>